<comment type="caution">
    <text evidence="2">The sequence shown here is derived from an EMBL/GenBank/DDBJ whole genome shotgun (WGS) entry which is preliminary data.</text>
</comment>
<evidence type="ECO:0000313" key="2">
    <source>
        <dbReference type="EMBL" id="NKI39733.1"/>
    </source>
</evidence>
<feature type="compositionally biased region" description="Low complexity" evidence="1">
    <location>
        <begin position="218"/>
        <end position="231"/>
    </location>
</feature>
<dbReference type="Proteomes" id="UP000772196">
    <property type="component" value="Unassembled WGS sequence"/>
</dbReference>
<sequence>MAGRYLETTAIVRITHDLLHYPSEVFTFETGRTELEGEEIRRELIRIASLDDEAEFPESYQVSGRESETNWGASGSLAEYTIDISANIVATLGAAGISLLVHRAFTRIRGASGHRHDPLTPEQARDLLAEHLLRHYGVAREQLTEQESELALADGLFTYRFLAPDGTEYGGSVSGDDPLRVTRVWRRSEVPALRPEYREAFSEGESEAAEELEEREAAGSAGAEQAPAVSGGQEGNSPGGGPAGSLPDRAAPENAS</sequence>
<protein>
    <submittedName>
        <fullName evidence="2">Uncharacterized protein</fullName>
    </submittedName>
</protein>
<keyword evidence="3" id="KW-1185">Reference proteome</keyword>
<evidence type="ECO:0000256" key="1">
    <source>
        <dbReference type="SAM" id="MobiDB-lite"/>
    </source>
</evidence>
<evidence type="ECO:0000313" key="3">
    <source>
        <dbReference type="Proteomes" id="UP000772196"/>
    </source>
</evidence>
<feature type="compositionally biased region" description="Acidic residues" evidence="1">
    <location>
        <begin position="202"/>
        <end position="214"/>
    </location>
</feature>
<reference evidence="2 3" key="1">
    <citation type="submission" date="2020-04" db="EMBL/GenBank/DDBJ databases">
        <title>Phylogenetic Diversity and Antibacterial Activity against Ralstonia solanacearum of Endophytic Actinomycete Isolated from Moss.</title>
        <authorList>
            <person name="Zhuang X."/>
        </authorList>
    </citation>
    <scope>NUCLEOTIDE SEQUENCE [LARGE SCALE GENOMIC DNA]</scope>
    <source>
        <strain evidence="2 3">LD120</strain>
    </source>
</reference>
<organism evidence="2 3">
    <name type="scientific">Streptomyces physcomitrii</name>
    <dbReference type="NCBI Taxonomy" id="2724184"/>
    <lineage>
        <taxon>Bacteria</taxon>
        <taxon>Bacillati</taxon>
        <taxon>Actinomycetota</taxon>
        <taxon>Actinomycetes</taxon>
        <taxon>Kitasatosporales</taxon>
        <taxon>Streptomycetaceae</taxon>
        <taxon>Streptomyces</taxon>
    </lineage>
</organism>
<proteinExistence type="predicted"/>
<name>A0ABX1GUJ4_9ACTN</name>
<dbReference type="EMBL" id="JAAWWP010000001">
    <property type="protein sequence ID" value="NKI39733.1"/>
    <property type="molecule type" value="Genomic_DNA"/>
</dbReference>
<feature type="compositionally biased region" description="Gly residues" evidence="1">
    <location>
        <begin position="232"/>
        <end position="243"/>
    </location>
</feature>
<feature type="region of interest" description="Disordered" evidence="1">
    <location>
        <begin position="196"/>
        <end position="256"/>
    </location>
</feature>
<gene>
    <name evidence="2" type="ORF">HFV08_00360</name>
</gene>
<accession>A0ABX1GUJ4</accession>
<dbReference type="RefSeq" id="WP_168534690.1">
    <property type="nucleotide sequence ID" value="NZ_JAAWWP010000001.1"/>
</dbReference>